<protein>
    <submittedName>
        <fullName evidence="1">Uncharacterized protein</fullName>
    </submittedName>
</protein>
<reference evidence="1 2" key="1">
    <citation type="submission" date="2019-07" db="EMBL/GenBank/DDBJ databases">
        <title>WGS assembly of Gossypium tomentosum.</title>
        <authorList>
            <person name="Chen Z.J."/>
            <person name="Sreedasyam A."/>
            <person name="Ando A."/>
            <person name="Song Q."/>
            <person name="De L."/>
            <person name="Hulse-Kemp A."/>
            <person name="Ding M."/>
            <person name="Ye W."/>
            <person name="Kirkbride R."/>
            <person name="Jenkins J."/>
            <person name="Plott C."/>
            <person name="Lovell J."/>
            <person name="Lin Y.-M."/>
            <person name="Vaughn R."/>
            <person name="Liu B."/>
            <person name="Li W."/>
            <person name="Simpson S."/>
            <person name="Scheffler B."/>
            <person name="Saski C."/>
            <person name="Grover C."/>
            <person name="Hu G."/>
            <person name="Conover J."/>
            <person name="Carlson J."/>
            <person name="Shu S."/>
            <person name="Boston L."/>
            <person name="Williams M."/>
            <person name="Peterson D."/>
            <person name="Mcgee K."/>
            <person name="Jones D."/>
            <person name="Wendel J."/>
            <person name="Stelly D."/>
            <person name="Grimwood J."/>
            <person name="Schmutz J."/>
        </authorList>
    </citation>
    <scope>NUCLEOTIDE SEQUENCE [LARGE SCALE GENOMIC DNA]</scope>
    <source>
        <strain evidence="1">7179.01</strain>
    </source>
</reference>
<keyword evidence="2" id="KW-1185">Reference proteome</keyword>
<accession>A0A5D2KLQ0</accession>
<gene>
    <name evidence="1" type="ORF">ES332_D06G209300v1</name>
</gene>
<name>A0A5D2KLQ0_GOSTO</name>
<evidence type="ECO:0000313" key="1">
    <source>
        <dbReference type="EMBL" id="TYH67740.1"/>
    </source>
</evidence>
<dbReference type="Proteomes" id="UP000322667">
    <property type="component" value="Chromosome D06"/>
</dbReference>
<sequence length="118" mass="13607">MVPDLLFVFNAISPFPFPLFHVPPIKIPKLVASSLFSQFENQPSPSPPPIHLTDPPPVLHGSTQFQNQRLERCFYVFYLYISKGDCCEFASHGYMESFRIVLIFLEDLIHPKLILRCK</sequence>
<proteinExistence type="predicted"/>
<evidence type="ECO:0000313" key="2">
    <source>
        <dbReference type="Proteomes" id="UP000322667"/>
    </source>
</evidence>
<dbReference type="EMBL" id="CM017628">
    <property type="protein sequence ID" value="TYH67740.1"/>
    <property type="molecule type" value="Genomic_DNA"/>
</dbReference>
<dbReference type="AlphaFoldDB" id="A0A5D2KLQ0"/>
<organism evidence="1 2">
    <name type="scientific">Gossypium tomentosum</name>
    <name type="common">Hawaiian cotton</name>
    <name type="synonym">Gossypium sandvicense</name>
    <dbReference type="NCBI Taxonomy" id="34277"/>
    <lineage>
        <taxon>Eukaryota</taxon>
        <taxon>Viridiplantae</taxon>
        <taxon>Streptophyta</taxon>
        <taxon>Embryophyta</taxon>
        <taxon>Tracheophyta</taxon>
        <taxon>Spermatophyta</taxon>
        <taxon>Magnoliopsida</taxon>
        <taxon>eudicotyledons</taxon>
        <taxon>Gunneridae</taxon>
        <taxon>Pentapetalae</taxon>
        <taxon>rosids</taxon>
        <taxon>malvids</taxon>
        <taxon>Malvales</taxon>
        <taxon>Malvaceae</taxon>
        <taxon>Malvoideae</taxon>
        <taxon>Gossypium</taxon>
    </lineage>
</organism>